<dbReference type="SUPFAM" id="SSF160214">
    <property type="entry name" value="FlaG-like"/>
    <property type="match status" value="1"/>
</dbReference>
<evidence type="ECO:0000313" key="5">
    <source>
        <dbReference type="Proteomes" id="UP000474565"/>
    </source>
</evidence>
<dbReference type="RefSeq" id="WP_160990495.1">
    <property type="nucleotide sequence ID" value="NZ_WWCO01000007.1"/>
</dbReference>
<dbReference type="Gene3D" id="3.30.160.170">
    <property type="entry name" value="FlaG-like"/>
    <property type="match status" value="1"/>
</dbReference>
<dbReference type="Proteomes" id="UP000474565">
    <property type="component" value="Unassembled WGS sequence"/>
</dbReference>
<gene>
    <name evidence="2" type="ORF">GTP38_12275</name>
    <name evidence="3" type="ORF">GTP44_20210</name>
</gene>
<feature type="chain" id="PRO_5026715023" description="Flagellar biosynthesis protein FlaG" evidence="1">
    <location>
        <begin position="20"/>
        <end position="123"/>
    </location>
</feature>
<dbReference type="EMBL" id="WWCP01000030">
    <property type="protein sequence ID" value="MYM84266.1"/>
    <property type="molecule type" value="Genomic_DNA"/>
</dbReference>
<evidence type="ECO:0000313" key="2">
    <source>
        <dbReference type="EMBL" id="MYM35109.1"/>
    </source>
</evidence>
<keyword evidence="1" id="KW-0732">Signal</keyword>
<evidence type="ECO:0000256" key="1">
    <source>
        <dbReference type="SAM" id="SignalP"/>
    </source>
</evidence>
<reference evidence="4 5" key="1">
    <citation type="submission" date="2019-12" db="EMBL/GenBank/DDBJ databases">
        <title>Novel species isolated from a subtropical stream in China.</title>
        <authorList>
            <person name="Lu H."/>
        </authorList>
    </citation>
    <scope>NUCLEOTIDE SEQUENCE [LARGE SCALE GENOMIC DNA]</scope>
    <source>
        <strain evidence="3 5">FT50W</strain>
        <strain evidence="2 4">FT94W</strain>
    </source>
</reference>
<sequence>MDTSNIYGFAVLPATAATAAAVAVPASGKNAGTDTAQSIVAANEAPVVRVPSKTELKKSVDAINRFLESNSEVHFSIDDDSGVSVIKVIDTETKKILRQFPSEQSLEIGRNLTTKGLLIDSEA</sequence>
<evidence type="ECO:0000313" key="4">
    <source>
        <dbReference type="Proteomes" id="UP000449678"/>
    </source>
</evidence>
<dbReference type="InterPro" id="IPR005186">
    <property type="entry name" value="FlaG"/>
</dbReference>
<organism evidence="3 5">
    <name type="scientific">Duganella lactea</name>
    <dbReference type="NCBI Taxonomy" id="2692173"/>
    <lineage>
        <taxon>Bacteria</taxon>
        <taxon>Pseudomonadati</taxon>
        <taxon>Pseudomonadota</taxon>
        <taxon>Betaproteobacteria</taxon>
        <taxon>Burkholderiales</taxon>
        <taxon>Oxalobacteraceae</taxon>
        <taxon>Telluria group</taxon>
        <taxon>Duganella</taxon>
    </lineage>
</organism>
<dbReference type="AlphaFoldDB" id="A0A6L8MPT5"/>
<protein>
    <recommendedName>
        <fullName evidence="6">Flagellar biosynthesis protein FlaG</fullName>
    </recommendedName>
</protein>
<dbReference type="InterPro" id="IPR035924">
    <property type="entry name" value="FlaG-like_sf"/>
</dbReference>
<feature type="signal peptide" evidence="1">
    <location>
        <begin position="1"/>
        <end position="19"/>
    </location>
</feature>
<name>A0A6L8MPT5_9BURK</name>
<comment type="caution">
    <text evidence="3">The sequence shown here is derived from an EMBL/GenBank/DDBJ whole genome shotgun (WGS) entry which is preliminary data.</text>
</comment>
<accession>A0A6L8MPT5</accession>
<dbReference type="Proteomes" id="UP000449678">
    <property type="component" value="Unassembled WGS sequence"/>
</dbReference>
<evidence type="ECO:0008006" key="6">
    <source>
        <dbReference type="Google" id="ProtNLM"/>
    </source>
</evidence>
<keyword evidence="4" id="KW-1185">Reference proteome</keyword>
<dbReference type="EMBL" id="WWCO01000007">
    <property type="protein sequence ID" value="MYM35109.1"/>
    <property type="molecule type" value="Genomic_DNA"/>
</dbReference>
<proteinExistence type="predicted"/>
<evidence type="ECO:0000313" key="3">
    <source>
        <dbReference type="EMBL" id="MYM84266.1"/>
    </source>
</evidence>
<dbReference type="Pfam" id="PF03646">
    <property type="entry name" value="FlaG"/>
    <property type="match status" value="1"/>
</dbReference>
<dbReference type="PANTHER" id="PTHR37166:SF1">
    <property type="entry name" value="PROTEIN FLAG"/>
    <property type="match status" value="1"/>
</dbReference>
<dbReference type="PANTHER" id="PTHR37166">
    <property type="entry name" value="PROTEIN FLAG"/>
    <property type="match status" value="1"/>
</dbReference>